<dbReference type="InterPro" id="IPR005625">
    <property type="entry name" value="PepSY-ass_TM"/>
</dbReference>
<keyword evidence="1" id="KW-0472">Membrane</keyword>
<dbReference type="OrthoDB" id="5294804at2"/>
<dbReference type="PANTHER" id="PTHR34219">
    <property type="entry name" value="IRON-REGULATED INNER MEMBRANE PROTEIN-RELATED"/>
    <property type="match status" value="1"/>
</dbReference>
<keyword evidence="4" id="KW-1185">Reference proteome</keyword>
<reference evidence="3 4" key="2">
    <citation type="submission" date="2020-04" db="EMBL/GenBank/DDBJ databases">
        <title>Complete genome sequence of Alteromonas pelagimontana 5.12T.</title>
        <authorList>
            <person name="Sinha R.K."/>
            <person name="Krishnan K.P."/>
            <person name="Kurian J.P."/>
        </authorList>
    </citation>
    <scope>NUCLEOTIDE SEQUENCE [LARGE SCALE GENOMIC DNA]</scope>
    <source>
        <strain evidence="3 4">5.12</strain>
    </source>
</reference>
<organism evidence="3 4">
    <name type="scientific">Alteromonas pelagimontana</name>
    <dbReference type="NCBI Taxonomy" id="1858656"/>
    <lineage>
        <taxon>Bacteria</taxon>
        <taxon>Pseudomonadati</taxon>
        <taxon>Pseudomonadota</taxon>
        <taxon>Gammaproteobacteria</taxon>
        <taxon>Alteromonadales</taxon>
        <taxon>Alteromonadaceae</taxon>
        <taxon>Alteromonas/Salinimonas group</taxon>
        <taxon>Alteromonas</taxon>
    </lineage>
</organism>
<keyword evidence="1" id="KW-1133">Transmembrane helix</keyword>
<protein>
    <submittedName>
        <fullName evidence="3">PepSY domain-containing protein</fullName>
    </submittedName>
</protein>
<evidence type="ECO:0000259" key="2">
    <source>
        <dbReference type="Pfam" id="PF03413"/>
    </source>
</evidence>
<evidence type="ECO:0000313" key="4">
    <source>
        <dbReference type="Proteomes" id="UP000219285"/>
    </source>
</evidence>
<feature type="transmembrane region" description="Helical" evidence="1">
    <location>
        <begin position="142"/>
        <end position="165"/>
    </location>
</feature>
<accession>A0A6M4MII3</accession>
<gene>
    <name evidence="3" type="ORF">CA267_013145</name>
</gene>
<dbReference type="InterPro" id="IPR025711">
    <property type="entry name" value="PepSY"/>
</dbReference>
<dbReference type="RefSeq" id="WP_075610792.1">
    <property type="nucleotide sequence ID" value="NZ_CP052766.1"/>
</dbReference>
<proteinExistence type="predicted"/>
<dbReference type="Pfam" id="PF03413">
    <property type="entry name" value="PepSY"/>
    <property type="match status" value="1"/>
</dbReference>
<dbReference type="Pfam" id="PF03929">
    <property type="entry name" value="PepSY_TM"/>
    <property type="match status" value="1"/>
</dbReference>
<sequence length="383" mass="43110">MSKVNNKLWFQLHGWCSLPVWVLICFICLSGTVAVVSHEITWLTNTDSRAQSENGEPAISPAKAVAIVEQAYPTADVTGVAVRESYLTYTVMFTDTGKPFALAYVNQYNGDIQEVNDGNTFINFMRSLHGWLLFPWQHSYSIGYYLVGLMGFFMLGALITGLMVYKKFWRAFTQPTLRTQQGTKTLLTDSHRLAGAWSIWFLLIMSLTGAWYFIQGALWHGGVEVEPYPSAFSADLLPQGEQNNQAASLDDALAITQQQFPDFIPSYIALPEHNRDTYKISGHGDFLFFDDLSYRVAVNPWNGVVQSKFSPATMTPLQTISHLVDPLHYGTIGGIWTKVIWFIFGVLLTAMSITGFIMWRMRLVQATKKRRETLAATSYSEAK</sequence>
<reference evidence="4" key="1">
    <citation type="submission" date="2014-12" db="EMBL/GenBank/DDBJ databases">
        <title>Complete genome sequence of a multi-drug resistant Klebsiella pneumoniae.</title>
        <authorList>
            <person name="Hua X."/>
            <person name="Chen Q."/>
            <person name="Li X."/>
            <person name="Feng Y."/>
            <person name="Ruan Z."/>
            <person name="Yu Y."/>
        </authorList>
    </citation>
    <scope>NUCLEOTIDE SEQUENCE [LARGE SCALE GENOMIC DNA]</scope>
    <source>
        <strain evidence="4">5.12</strain>
    </source>
</reference>
<keyword evidence="1" id="KW-0812">Transmembrane</keyword>
<dbReference type="AlphaFoldDB" id="A0A6M4MII3"/>
<dbReference type="Proteomes" id="UP000219285">
    <property type="component" value="Chromosome"/>
</dbReference>
<evidence type="ECO:0000313" key="3">
    <source>
        <dbReference type="EMBL" id="QJR82857.1"/>
    </source>
</evidence>
<dbReference type="KEGG" id="apel:CA267_013145"/>
<feature type="transmembrane region" description="Helical" evidence="1">
    <location>
        <begin position="339"/>
        <end position="361"/>
    </location>
</feature>
<dbReference type="EMBL" id="CP052766">
    <property type="protein sequence ID" value="QJR82857.1"/>
    <property type="molecule type" value="Genomic_DNA"/>
</dbReference>
<feature type="transmembrane region" description="Helical" evidence="1">
    <location>
        <begin position="193"/>
        <end position="214"/>
    </location>
</feature>
<feature type="domain" description="PepSY" evidence="2">
    <location>
        <begin position="58"/>
        <end position="115"/>
    </location>
</feature>
<dbReference type="PANTHER" id="PTHR34219:SF8">
    <property type="entry name" value="PEPSY DOMAIN-CONTAINING PROTEIN"/>
    <property type="match status" value="1"/>
</dbReference>
<feature type="transmembrane region" description="Helical" evidence="1">
    <location>
        <begin position="12"/>
        <end position="36"/>
    </location>
</feature>
<name>A0A6M4MII3_9ALTE</name>
<evidence type="ECO:0000256" key="1">
    <source>
        <dbReference type="SAM" id="Phobius"/>
    </source>
</evidence>